<dbReference type="OrthoDB" id="2513509at2759"/>
<dbReference type="Proteomes" id="UP000001072">
    <property type="component" value="Unassembled WGS sequence"/>
</dbReference>
<dbReference type="EMBL" id="GL883129">
    <property type="protein sequence ID" value="EGG02639.1"/>
    <property type="molecule type" value="Genomic_DNA"/>
</dbReference>
<dbReference type="PANTHER" id="PTHR33096:SF1">
    <property type="entry name" value="CXC1-LIKE CYSTEINE CLUSTER ASSOCIATED WITH KDZ TRANSPOSASES DOMAIN-CONTAINING PROTEIN"/>
    <property type="match status" value="1"/>
</dbReference>
<dbReference type="InParanoid" id="F4RY96"/>
<keyword evidence="2" id="KW-1185">Reference proteome</keyword>
<dbReference type="HOGENOM" id="CLU_1200059_0_0_1"/>
<organism evidence="2">
    <name type="scientific">Melampsora larici-populina (strain 98AG31 / pathotype 3-4-7)</name>
    <name type="common">Poplar leaf rust fungus</name>
    <dbReference type="NCBI Taxonomy" id="747676"/>
    <lineage>
        <taxon>Eukaryota</taxon>
        <taxon>Fungi</taxon>
        <taxon>Dikarya</taxon>
        <taxon>Basidiomycota</taxon>
        <taxon>Pucciniomycotina</taxon>
        <taxon>Pucciniomycetes</taxon>
        <taxon>Pucciniales</taxon>
        <taxon>Melampsoraceae</taxon>
        <taxon>Melampsora</taxon>
    </lineage>
</organism>
<evidence type="ECO:0000313" key="1">
    <source>
        <dbReference type="EMBL" id="EGG02639.1"/>
    </source>
</evidence>
<dbReference type="PANTHER" id="PTHR33096">
    <property type="entry name" value="CXC2 DOMAIN-CONTAINING PROTEIN"/>
    <property type="match status" value="1"/>
</dbReference>
<reference evidence="2" key="1">
    <citation type="journal article" date="2011" name="Proc. Natl. Acad. Sci. U.S.A.">
        <title>Obligate biotrophy features unraveled by the genomic analysis of rust fungi.</title>
        <authorList>
            <person name="Duplessis S."/>
            <person name="Cuomo C.A."/>
            <person name="Lin Y.-C."/>
            <person name="Aerts A."/>
            <person name="Tisserant E."/>
            <person name="Veneault-Fourrey C."/>
            <person name="Joly D.L."/>
            <person name="Hacquard S."/>
            <person name="Amselem J."/>
            <person name="Cantarel B.L."/>
            <person name="Chiu R."/>
            <person name="Coutinho P.M."/>
            <person name="Feau N."/>
            <person name="Field M."/>
            <person name="Frey P."/>
            <person name="Gelhaye E."/>
            <person name="Goldberg J."/>
            <person name="Grabherr M.G."/>
            <person name="Kodira C.D."/>
            <person name="Kohler A."/>
            <person name="Kuees U."/>
            <person name="Lindquist E.A."/>
            <person name="Lucas S.M."/>
            <person name="Mago R."/>
            <person name="Mauceli E."/>
            <person name="Morin E."/>
            <person name="Murat C."/>
            <person name="Pangilinan J.L."/>
            <person name="Park R."/>
            <person name="Pearson M."/>
            <person name="Quesneville H."/>
            <person name="Rouhier N."/>
            <person name="Sakthikumar S."/>
            <person name="Salamov A.A."/>
            <person name="Schmutz J."/>
            <person name="Selles B."/>
            <person name="Shapiro H."/>
            <person name="Tanguay P."/>
            <person name="Tuskan G.A."/>
            <person name="Henrissat B."/>
            <person name="Van de Peer Y."/>
            <person name="Rouze P."/>
            <person name="Ellis J.G."/>
            <person name="Dodds P.N."/>
            <person name="Schein J.E."/>
            <person name="Zhong S."/>
            <person name="Hamelin R.C."/>
            <person name="Grigoriev I.V."/>
            <person name="Szabo L.J."/>
            <person name="Martin F."/>
        </authorList>
    </citation>
    <scope>NUCLEOTIDE SEQUENCE [LARGE SCALE GENOMIC DNA]</scope>
    <source>
        <strain evidence="2">98AG31 / pathotype 3-4-7</strain>
    </source>
</reference>
<dbReference type="GeneID" id="18935826"/>
<dbReference type="KEGG" id="mlr:MELLADRAFT_91222"/>
<accession>F4RY96</accession>
<protein>
    <submittedName>
        <fullName evidence="1">Uncharacterized protein</fullName>
    </submittedName>
</protein>
<name>F4RY96_MELLP</name>
<dbReference type="AlphaFoldDB" id="F4RY96"/>
<dbReference type="RefSeq" id="XP_007414041.1">
    <property type="nucleotide sequence ID" value="XM_007413979.1"/>
</dbReference>
<dbReference type="VEuPathDB" id="FungiDB:MELLADRAFT_91222"/>
<gene>
    <name evidence="1" type="ORF">MELLADRAFT_91222</name>
</gene>
<sequence>MFNSAELKRLQRKHRNNRTETDVLDITTLPGSIVAMETAAQKTREELGDPEFRRIRQNTTAKGTALIRVRLAKMKLYEAKVGIVEAQKRWDKCGLGTSVQQSLKTLMTKKQLMFRRKWTTYNDNAIKYNAIRPVSHLPCPTLEEAKALPFEDYFWNVGALSHPSEMWANDPGTMDGIQAYLLERRCLEELRRIGRETQQMILAALRTEEQLQDLLTLCNSVGSRKWWEGSD</sequence>
<evidence type="ECO:0000313" key="2">
    <source>
        <dbReference type="Proteomes" id="UP000001072"/>
    </source>
</evidence>
<proteinExistence type="predicted"/>